<feature type="region of interest" description="Disordered" evidence="1">
    <location>
        <begin position="642"/>
        <end position="723"/>
    </location>
</feature>
<protein>
    <submittedName>
        <fullName evidence="2">Uncharacterized protein</fullName>
    </submittedName>
</protein>
<dbReference type="EMBL" id="CP069033">
    <property type="protein sequence ID" value="QRD00683.1"/>
    <property type="molecule type" value="Genomic_DNA"/>
</dbReference>
<feature type="region of interest" description="Disordered" evidence="1">
    <location>
        <begin position="1"/>
        <end position="28"/>
    </location>
</feature>
<reference evidence="3" key="1">
    <citation type="journal article" date="2021" name="BMC Genomics">
        <title>Chromosome-level genome assembly and manually-curated proteome of model necrotroph Parastagonospora nodorum Sn15 reveals a genome-wide trove of candidate effector homologs, and redundancy of virulence-related functions within an accessory chromosome.</title>
        <authorList>
            <person name="Bertazzoni S."/>
            <person name="Jones D.A.B."/>
            <person name="Phan H.T."/>
            <person name="Tan K.-C."/>
            <person name="Hane J.K."/>
        </authorList>
    </citation>
    <scope>NUCLEOTIDE SEQUENCE [LARGE SCALE GENOMIC DNA]</scope>
    <source>
        <strain evidence="3">SN15 / ATCC MYA-4574 / FGSC 10173)</strain>
    </source>
</reference>
<accession>A0A7U2F8F8</accession>
<feature type="compositionally biased region" description="Low complexity" evidence="1">
    <location>
        <begin position="661"/>
        <end position="680"/>
    </location>
</feature>
<evidence type="ECO:0000313" key="2">
    <source>
        <dbReference type="EMBL" id="QRD00683.1"/>
    </source>
</evidence>
<dbReference type="Proteomes" id="UP000663193">
    <property type="component" value="Chromosome 11"/>
</dbReference>
<dbReference type="AlphaFoldDB" id="A0A7U2F8F8"/>
<feature type="compositionally biased region" description="Low complexity" evidence="1">
    <location>
        <begin position="516"/>
        <end position="526"/>
    </location>
</feature>
<name>A0A7U2F8F8_PHANO</name>
<dbReference type="RefSeq" id="XP_001799525.1">
    <property type="nucleotide sequence ID" value="XM_001799473.1"/>
</dbReference>
<feature type="region of interest" description="Disordered" evidence="1">
    <location>
        <begin position="384"/>
        <end position="579"/>
    </location>
</feature>
<feature type="compositionally biased region" description="Basic and acidic residues" evidence="1">
    <location>
        <begin position="7"/>
        <end position="28"/>
    </location>
</feature>
<feature type="compositionally biased region" description="Basic and acidic residues" evidence="1">
    <location>
        <begin position="447"/>
        <end position="459"/>
    </location>
</feature>
<organism evidence="2 3">
    <name type="scientific">Phaeosphaeria nodorum (strain SN15 / ATCC MYA-4574 / FGSC 10173)</name>
    <name type="common">Glume blotch fungus</name>
    <name type="synonym">Parastagonospora nodorum</name>
    <dbReference type="NCBI Taxonomy" id="321614"/>
    <lineage>
        <taxon>Eukaryota</taxon>
        <taxon>Fungi</taxon>
        <taxon>Dikarya</taxon>
        <taxon>Ascomycota</taxon>
        <taxon>Pezizomycotina</taxon>
        <taxon>Dothideomycetes</taxon>
        <taxon>Pleosporomycetidae</taxon>
        <taxon>Pleosporales</taxon>
        <taxon>Pleosporineae</taxon>
        <taxon>Phaeosphaeriaceae</taxon>
        <taxon>Parastagonospora</taxon>
    </lineage>
</organism>
<proteinExistence type="predicted"/>
<dbReference type="OrthoDB" id="3800747at2759"/>
<sequence length="723" mass="81240">MTWLDNIIKEAGKGSEETDEEMPKNETLSKELTAEEQAAAKNILDMLSSKQKYDEDLIRKDEARIFESDVPVDINGHENHTNEAVFYQPSTSYTKHVPGVPYAVSDVNWMCNQCTEHKICERHLHDRKPQKTDVSLCSDSHLRMAVYWDISDPENRKKTWRFVIEEKYDRFRDPEQVRSKHDFAANRGGGCKPYEPVHRIKELASRIFQDYNEDQKDKARVANLDSKGREYYTKPKHWGGKEPFKPSEAAHVRAAHEYDPSGGSRIEAELCVLLQAWYQSKLPQSEHGIDRTTANANKIWRKKMELQAVDKVAQLAGGKSGFKEKMATLLLGAMKTNANEMKRFEMNSRAVRDTTMKTGVERAAWCAERLRAEKAAKSKARYAKKEETRRAAFVDSVDSSSEKAEEVTDDTLAMFEQMAKDVEDEDKGGKQKPKQVDPITKPKVSKAPREPTAEERELLQKIQDAGEEDAQEEESVDPEPEAEIEEEEEEEEEEDAKTETPKSSIPEPKSNKRKATTSISPSAPSAKKSKKDPKPIATPKPKRKATTPVSSEPSAKKSRKSYKSADIIDDSNDEADYDLPSAPALALSEQREGWKILGVVGEGVKVVQTDRKAKIVKAAKADSEEVSVDVVVERGTTIVKEVVRRDTPVRTPSPEPKFPRTAASPAPSHTSSGQSASSASSKKRKTVSWSDGLVEQPEKKRKFSQFYAPGVGQADHDDDLFEE</sequence>
<feature type="compositionally biased region" description="Acidic residues" evidence="1">
    <location>
        <begin position="567"/>
        <end position="577"/>
    </location>
</feature>
<gene>
    <name evidence="2" type="ORF">JI435_092260</name>
</gene>
<keyword evidence="3" id="KW-1185">Reference proteome</keyword>
<evidence type="ECO:0000256" key="1">
    <source>
        <dbReference type="SAM" id="MobiDB-lite"/>
    </source>
</evidence>
<dbReference type="KEGG" id="pno:SNOG_09226"/>
<feature type="compositionally biased region" description="Acidic residues" evidence="1">
    <location>
        <begin position="465"/>
        <end position="496"/>
    </location>
</feature>
<evidence type="ECO:0000313" key="3">
    <source>
        <dbReference type="Proteomes" id="UP000663193"/>
    </source>
</evidence>
<dbReference type="VEuPathDB" id="FungiDB:JI435_092260"/>